<keyword evidence="8" id="KW-1185">Reference proteome</keyword>
<keyword evidence="2 4" id="KW-0560">Oxidoreductase</keyword>
<dbReference type="RefSeq" id="WP_144351306.1">
    <property type="nucleotide sequence ID" value="NZ_CP036259.1"/>
</dbReference>
<evidence type="ECO:0000259" key="6">
    <source>
        <dbReference type="Pfam" id="PF02826"/>
    </source>
</evidence>
<dbReference type="CDD" id="cd12173">
    <property type="entry name" value="PGDH_4"/>
    <property type="match status" value="1"/>
</dbReference>
<feature type="domain" description="D-isomer specific 2-hydroxyacid dehydrogenase NAD-binding" evidence="6">
    <location>
        <begin position="107"/>
        <end position="284"/>
    </location>
</feature>
<dbReference type="EMBL" id="CP036259">
    <property type="protein sequence ID" value="QDR81866.1"/>
    <property type="molecule type" value="Genomic_DNA"/>
</dbReference>
<evidence type="ECO:0000256" key="3">
    <source>
        <dbReference type="ARBA" id="ARBA00023027"/>
    </source>
</evidence>
<dbReference type="SUPFAM" id="SSF52283">
    <property type="entry name" value="Formate/glycerate dehydrogenase catalytic domain-like"/>
    <property type="match status" value="1"/>
</dbReference>
<dbReference type="FunFam" id="3.40.50.720:FF:000203">
    <property type="entry name" value="D-3-phosphoglycerate dehydrogenase (SerA)"/>
    <property type="match status" value="1"/>
</dbReference>
<dbReference type="AlphaFoldDB" id="A0A517DX96"/>
<dbReference type="InterPro" id="IPR050857">
    <property type="entry name" value="D-2-hydroxyacid_DH"/>
</dbReference>
<evidence type="ECO:0000256" key="1">
    <source>
        <dbReference type="ARBA" id="ARBA00005854"/>
    </source>
</evidence>
<organism evidence="7 8">
    <name type="scientific">Sporomusa termitida</name>
    <dbReference type="NCBI Taxonomy" id="2377"/>
    <lineage>
        <taxon>Bacteria</taxon>
        <taxon>Bacillati</taxon>
        <taxon>Bacillota</taxon>
        <taxon>Negativicutes</taxon>
        <taxon>Selenomonadales</taxon>
        <taxon>Sporomusaceae</taxon>
        <taxon>Sporomusa</taxon>
    </lineage>
</organism>
<feature type="domain" description="D-isomer specific 2-hydroxyacid dehydrogenase catalytic" evidence="5">
    <location>
        <begin position="3"/>
        <end position="311"/>
    </location>
</feature>
<dbReference type="Gene3D" id="3.40.50.720">
    <property type="entry name" value="NAD(P)-binding Rossmann-like Domain"/>
    <property type="match status" value="2"/>
</dbReference>
<dbReference type="SUPFAM" id="SSF51735">
    <property type="entry name" value="NAD(P)-binding Rossmann-fold domains"/>
    <property type="match status" value="1"/>
</dbReference>
<dbReference type="PANTHER" id="PTHR42789">
    <property type="entry name" value="D-ISOMER SPECIFIC 2-HYDROXYACID DEHYDROGENASE FAMILY PROTEIN (AFU_ORTHOLOGUE AFUA_6G10090)"/>
    <property type="match status" value="1"/>
</dbReference>
<sequence length="321" mass="34082">MDIIITEAMGAPGLEVLRKSGYSVQYDPSLWSDVERLKAAVAKAKALIVRNQTKVNKELLYDLKNIKIIGRLGVGLDNIDLGTTAAHGIPVVTAKNANAVSVAEYVLAAILTISRPLLAASADVKAGGWNRKCFGGTEIQGKTLGLIGIGEIGHRTGIKAKALGLNVIGCDPRLTSYDIAPDLTGITLVSEEEVLRQSDFVSLHVPLLPSTSNLIDRAALARMKSTAYVINTSRGGVVNEEELYEALTHNQIAGAVLDVLHTEPPGAEHPLFSLPNCLMTPHVAGAAQEALNRTSLLIAAAVLLELGGDVSKYRVDVNSWL</sequence>
<evidence type="ECO:0000313" key="7">
    <source>
        <dbReference type="EMBL" id="QDR81866.1"/>
    </source>
</evidence>
<dbReference type="PROSITE" id="PS00671">
    <property type="entry name" value="D_2_HYDROXYACID_DH_3"/>
    <property type="match status" value="1"/>
</dbReference>
<dbReference type="Pfam" id="PF00389">
    <property type="entry name" value="2-Hacid_dh"/>
    <property type="match status" value="1"/>
</dbReference>
<evidence type="ECO:0000256" key="2">
    <source>
        <dbReference type="ARBA" id="ARBA00023002"/>
    </source>
</evidence>
<dbReference type="InterPro" id="IPR036291">
    <property type="entry name" value="NAD(P)-bd_dom_sf"/>
</dbReference>
<dbReference type="EC" id="1.1.1.310" evidence="7"/>
<proteinExistence type="inferred from homology"/>
<dbReference type="Pfam" id="PF02826">
    <property type="entry name" value="2-Hacid_dh_C"/>
    <property type="match status" value="1"/>
</dbReference>
<dbReference type="GO" id="GO:0051287">
    <property type="term" value="F:NAD binding"/>
    <property type="evidence" value="ECO:0007669"/>
    <property type="project" value="InterPro"/>
</dbReference>
<dbReference type="GO" id="GO:0102155">
    <property type="term" value="F:S-sulfolactate dehydrogenase activity"/>
    <property type="evidence" value="ECO:0007669"/>
    <property type="project" value="UniProtKB-EC"/>
</dbReference>
<dbReference type="InterPro" id="IPR006140">
    <property type="entry name" value="D-isomer_DH_NAD-bd"/>
</dbReference>
<dbReference type="InterPro" id="IPR006139">
    <property type="entry name" value="D-isomer_2_OHA_DH_cat_dom"/>
</dbReference>
<evidence type="ECO:0000256" key="4">
    <source>
        <dbReference type="RuleBase" id="RU003719"/>
    </source>
</evidence>
<dbReference type="InterPro" id="IPR029753">
    <property type="entry name" value="D-isomer_DH_CS"/>
</dbReference>
<accession>A0A517DX96</accession>
<dbReference type="OrthoDB" id="9805416at2"/>
<dbReference type="PANTHER" id="PTHR42789:SF1">
    <property type="entry name" value="D-ISOMER SPECIFIC 2-HYDROXYACID DEHYDROGENASE FAMILY PROTEIN (AFU_ORTHOLOGUE AFUA_6G10090)"/>
    <property type="match status" value="1"/>
</dbReference>
<reference evidence="7 8" key="1">
    <citation type="submission" date="2019-02" db="EMBL/GenBank/DDBJ databases">
        <title>Closed genome of Sporomusa termitida DSM 4440.</title>
        <authorList>
            <person name="Poehlein A."/>
            <person name="Daniel R."/>
        </authorList>
    </citation>
    <scope>NUCLEOTIDE SEQUENCE [LARGE SCALE GENOMIC DNA]</scope>
    <source>
        <strain evidence="7 8">DSM 4440</strain>
    </source>
</reference>
<evidence type="ECO:0000259" key="5">
    <source>
        <dbReference type="Pfam" id="PF00389"/>
    </source>
</evidence>
<name>A0A517DX96_9FIRM</name>
<dbReference type="PROSITE" id="PS00670">
    <property type="entry name" value="D_2_HYDROXYACID_DH_2"/>
    <property type="match status" value="1"/>
</dbReference>
<evidence type="ECO:0000313" key="8">
    <source>
        <dbReference type="Proteomes" id="UP000320776"/>
    </source>
</evidence>
<dbReference type="Proteomes" id="UP000320776">
    <property type="component" value="Chromosome"/>
</dbReference>
<protein>
    <submittedName>
        <fullName evidence="7">(S)-sulfolactate dehydrogenase</fullName>
        <ecNumber evidence="7">1.1.1.310</ecNumber>
    </submittedName>
</protein>
<dbReference type="KEGG" id="sted:SPTER_32830"/>
<gene>
    <name evidence="7" type="primary">slcC</name>
    <name evidence="7" type="ORF">SPTER_32830</name>
</gene>
<comment type="similarity">
    <text evidence="1 4">Belongs to the D-isomer specific 2-hydroxyacid dehydrogenase family.</text>
</comment>
<keyword evidence="3" id="KW-0520">NAD</keyword>